<dbReference type="SMART" id="SM00028">
    <property type="entry name" value="TPR"/>
    <property type="match status" value="2"/>
</dbReference>
<comment type="catalytic activity">
    <reaction evidence="1">
        <text>ATP + protein L-histidine = ADP + protein N-phospho-L-histidine.</text>
        <dbReference type="EC" id="2.7.13.3"/>
    </reaction>
</comment>
<feature type="transmembrane region" description="Helical" evidence="7">
    <location>
        <begin position="330"/>
        <end position="350"/>
    </location>
</feature>
<keyword evidence="6" id="KW-0802">TPR repeat</keyword>
<keyword evidence="9" id="KW-0547">Nucleotide-binding</keyword>
<keyword evidence="3" id="KW-0808">Transferase</keyword>
<dbReference type="InterPro" id="IPR019734">
    <property type="entry name" value="TPR_rpt"/>
</dbReference>
<dbReference type="Gene3D" id="3.30.565.10">
    <property type="entry name" value="Histidine kinase-like ATPase, C-terminal domain"/>
    <property type="match status" value="1"/>
</dbReference>
<dbReference type="CDD" id="cd16917">
    <property type="entry name" value="HATPase_UhpB-NarQ-NarX-like"/>
    <property type="match status" value="1"/>
</dbReference>
<keyword evidence="9" id="KW-0067">ATP-binding</keyword>
<keyword evidence="7" id="KW-1133">Transmembrane helix</keyword>
<evidence type="ECO:0000256" key="6">
    <source>
        <dbReference type="PROSITE-ProRule" id="PRU00339"/>
    </source>
</evidence>
<dbReference type="Gene3D" id="1.25.40.10">
    <property type="entry name" value="Tetratricopeptide repeat domain"/>
    <property type="match status" value="2"/>
</dbReference>
<keyword evidence="7" id="KW-0812">Transmembrane</keyword>
<evidence type="ECO:0000256" key="4">
    <source>
        <dbReference type="ARBA" id="ARBA00022777"/>
    </source>
</evidence>
<protein>
    <recommendedName>
        <fullName evidence="2">histidine kinase</fullName>
        <ecNumber evidence="2">2.7.13.3</ecNumber>
    </recommendedName>
</protein>
<dbReference type="PANTHER" id="PTHR24421:SF10">
    <property type="entry name" value="NITRATE_NITRITE SENSOR PROTEIN NARQ"/>
    <property type="match status" value="1"/>
</dbReference>
<evidence type="ECO:0000259" key="8">
    <source>
        <dbReference type="Pfam" id="PF02518"/>
    </source>
</evidence>
<dbReference type="GO" id="GO:0005524">
    <property type="term" value="F:ATP binding"/>
    <property type="evidence" value="ECO:0007669"/>
    <property type="project" value="UniProtKB-KW"/>
</dbReference>
<feature type="domain" description="Histidine kinase/HSP90-like ATPase" evidence="8">
    <location>
        <begin position="458"/>
        <end position="545"/>
    </location>
</feature>
<sequence>MNYLKPLLFLFISAIFSGCNTPPKAKPVPPSTDFQKATNFIKTNKDSAFYYFNKVATSPGDSLLIGRAYANMAILLSKAADPFGSQETSLQALKFLNEKKYSDRRALSSVYNELAYTNITLRKYETSLGYSNHALKFAKDSDRITALNNKALAYQRLRQYEQALSIYQSILEESKNNPAEYARVLTNMANTKRLRDSTYNPLPELRAALQVRESNKDASGLSASYAHLSDYYARSRPDSALFYANKMYLLTQQPANPGDELLALRKLITFGPPELIKGYFNRYRFLNDSMQTSRNTDKNQFALIRYETEKSKADNLVLQKDNAEKKVQIVGQWILLLSILVLTITGFWWYRKQKQRAIREQQLRTSQKVHDVVANGLYHVISKVDHDKTGGKEQLLDDLTHLYEQSRNISYEQPEEKAPLPFNESLAALLSSFSSADTRVLIVGNSKELWSAVKPGIKKELTQILQELMVNMKKHSRAGNVVIRFLLQQKTLTVQYTDDGVGAAPDFRYGNGLRNTESRIAGMGGRISFDTETSEGMKIQLYIPTA</sequence>
<evidence type="ECO:0000256" key="7">
    <source>
        <dbReference type="SAM" id="Phobius"/>
    </source>
</evidence>
<organism evidence="9 10">
    <name type="scientific">Niabella pedocola</name>
    <dbReference type="NCBI Taxonomy" id="1752077"/>
    <lineage>
        <taxon>Bacteria</taxon>
        <taxon>Pseudomonadati</taxon>
        <taxon>Bacteroidota</taxon>
        <taxon>Chitinophagia</taxon>
        <taxon>Chitinophagales</taxon>
        <taxon>Chitinophagaceae</taxon>
        <taxon>Niabella</taxon>
    </lineage>
</organism>
<dbReference type="Pfam" id="PF02518">
    <property type="entry name" value="HATPase_c"/>
    <property type="match status" value="1"/>
</dbReference>
<evidence type="ECO:0000256" key="5">
    <source>
        <dbReference type="ARBA" id="ARBA00023012"/>
    </source>
</evidence>
<evidence type="ECO:0000256" key="1">
    <source>
        <dbReference type="ARBA" id="ARBA00000085"/>
    </source>
</evidence>
<dbReference type="InterPro" id="IPR011990">
    <property type="entry name" value="TPR-like_helical_dom_sf"/>
</dbReference>
<dbReference type="PROSITE" id="PS50005">
    <property type="entry name" value="TPR"/>
    <property type="match status" value="1"/>
</dbReference>
<dbReference type="SUPFAM" id="SSF48452">
    <property type="entry name" value="TPR-like"/>
    <property type="match status" value="1"/>
</dbReference>
<proteinExistence type="predicted"/>
<evidence type="ECO:0000313" key="10">
    <source>
        <dbReference type="Proteomes" id="UP001199816"/>
    </source>
</evidence>
<reference evidence="9 10" key="1">
    <citation type="submission" date="2021-11" db="EMBL/GenBank/DDBJ databases">
        <title>Genomic of Niabella pedocola.</title>
        <authorList>
            <person name="Wu T."/>
        </authorList>
    </citation>
    <scope>NUCLEOTIDE SEQUENCE [LARGE SCALE GENOMIC DNA]</scope>
    <source>
        <strain evidence="9 10">JCM 31011</strain>
    </source>
</reference>
<dbReference type="Proteomes" id="UP001199816">
    <property type="component" value="Unassembled WGS sequence"/>
</dbReference>
<evidence type="ECO:0000313" key="9">
    <source>
        <dbReference type="EMBL" id="MCD2424829.1"/>
    </source>
</evidence>
<keyword evidence="10" id="KW-1185">Reference proteome</keyword>
<evidence type="ECO:0000256" key="3">
    <source>
        <dbReference type="ARBA" id="ARBA00022679"/>
    </source>
</evidence>
<dbReference type="EC" id="2.7.13.3" evidence="2"/>
<dbReference type="InterPro" id="IPR003594">
    <property type="entry name" value="HATPase_dom"/>
</dbReference>
<dbReference type="InterPro" id="IPR050482">
    <property type="entry name" value="Sensor_HK_TwoCompSys"/>
</dbReference>
<keyword evidence="4" id="KW-0418">Kinase</keyword>
<dbReference type="InterPro" id="IPR036890">
    <property type="entry name" value="HATPase_C_sf"/>
</dbReference>
<evidence type="ECO:0000256" key="2">
    <source>
        <dbReference type="ARBA" id="ARBA00012438"/>
    </source>
</evidence>
<dbReference type="SUPFAM" id="SSF55874">
    <property type="entry name" value="ATPase domain of HSP90 chaperone/DNA topoisomerase II/histidine kinase"/>
    <property type="match status" value="1"/>
</dbReference>
<name>A0ABS8PUT8_9BACT</name>
<dbReference type="EMBL" id="JAJNEC010000005">
    <property type="protein sequence ID" value="MCD2424829.1"/>
    <property type="molecule type" value="Genomic_DNA"/>
</dbReference>
<keyword evidence="7" id="KW-0472">Membrane</keyword>
<dbReference type="PROSITE" id="PS51257">
    <property type="entry name" value="PROKAR_LIPOPROTEIN"/>
    <property type="match status" value="1"/>
</dbReference>
<gene>
    <name evidence="9" type="ORF">LQ567_18750</name>
</gene>
<dbReference type="RefSeq" id="WP_231007113.1">
    <property type="nucleotide sequence ID" value="NZ_JAJNEC010000005.1"/>
</dbReference>
<accession>A0ABS8PUT8</accession>
<feature type="repeat" description="TPR" evidence="6">
    <location>
        <begin position="144"/>
        <end position="177"/>
    </location>
</feature>
<dbReference type="PANTHER" id="PTHR24421">
    <property type="entry name" value="NITRATE/NITRITE SENSOR PROTEIN NARX-RELATED"/>
    <property type="match status" value="1"/>
</dbReference>
<comment type="caution">
    <text evidence="9">The sequence shown here is derived from an EMBL/GenBank/DDBJ whole genome shotgun (WGS) entry which is preliminary data.</text>
</comment>
<keyword evidence="5" id="KW-0902">Two-component regulatory system</keyword>